<name>A0ABQ9G0K1_9NEOP</name>
<dbReference type="EMBL" id="JARBHB010000017">
    <property type="protein sequence ID" value="KAJ8866010.1"/>
    <property type="molecule type" value="Genomic_DNA"/>
</dbReference>
<organism evidence="1 2">
    <name type="scientific">Dryococelus australis</name>
    <dbReference type="NCBI Taxonomy" id="614101"/>
    <lineage>
        <taxon>Eukaryota</taxon>
        <taxon>Metazoa</taxon>
        <taxon>Ecdysozoa</taxon>
        <taxon>Arthropoda</taxon>
        <taxon>Hexapoda</taxon>
        <taxon>Insecta</taxon>
        <taxon>Pterygota</taxon>
        <taxon>Neoptera</taxon>
        <taxon>Polyneoptera</taxon>
        <taxon>Phasmatodea</taxon>
        <taxon>Verophasmatodea</taxon>
        <taxon>Anareolatae</taxon>
        <taxon>Phasmatidae</taxon>
        <taxon>Eurycanthinae</taxon>
        <taxon>Dryococelus</taxon>
    </lineage>
</organism>
<protein>
    <submittedName>
        <fullName evidence="1">Uncharacterized protein</fullName>
    </submittedName>
</protein>
<evidence type="ECO:0000313" key="2">
    <source>
        <dbReference type="Proteomes" id="UP001159363"/>
    </source>
</evidence>
<keyword evidence="2" id="KW-1185">Reference proteome</keyword>
<sequence>MGVLRENLLAKSTMFPTCTNLDDPAKNQTQLTVVSISVKRGEYGAVPECKDGGGAVLHQESNPARLGGRRVVKPPRPYLQFTLFKKIGIWMCRARISRFHLLTVVSSSSKHPPYLACSVALPILPLHSPPCTS</sequence>
<gene>
    <name evidence="1" type="ORF">PR048_033534</name>
</gene>
<proteinExistence type="predicted"/>
<comment type="caution">
    <text evidence="1">The sequence shown here is derived from an EMBL/GenBank/DDBJ whole genome shotgun (WGS) entry which is preliminary data.</text>
</comment>
<dbReference type="Proteomes" id="UP001159363">
    <property type="component" value="Chromosome 16"/>
</dbReference>
<accession>A0ABQ9G0K1</accession>
<evidence type="ECO:0000313" key="1">
    <source>
        <dbReference type="EMBL" id="KAJ8866010.1"/>
    </source>
</evidence>
<reference evidence="1 2" key="1">
    <citation type="submission" date="2023-02" db="EMBL/GenBank/DDBJ databases">
        <title>LHISI_Scaffold_Assembly.</title>
        <authorList>
            <person name="Stuart O.P."/>
            <person name="Cleave R."/>
            <person name="Magrath M.J.L."/>
            <person name="Mikheyev A.S."/>
        </authorList>
    </citation>
    <scope>NUCLEOTIDE SEQUENCE [LARGE SCALE GENOMIC DNA]</scope>
    <source>
        <strain evidence="1">Daus_M_001</strain>
        <tissue evidence="1">Leg muscle</tissue>
    </source>
</reference>